<proteinExistence type="predicted"/>
<dbReference type="EMBL" id="VSSQ01008948">
    <property type="protein sequence ID" value="MPM40292.1"/>
    <property type="molecule type" value="Genomic_DNA"/>
</dbReference>
<evidence type="ECO:0000313" key="1">
    <source>
        <dbReference type="EMBL" id="MPM40292.1"/>
    </source>
</evidence>
<sequence>MASLTSGYAYPRVTGPNPFLKSINSRPSMSHTRQPLPRTIAAGSYGGYDGAFEQVDEPHGISLWALSRYSLRLKSDMIYFSLCIGYYFLLTRHLNNYPVKREKALEYGLFSLVRQDLFKCRFNNNCFKKCSSRDQRVTFLIHFLLLKRKNPIIILTISSEKKAEYTIYTGKRNT</sequence>
<protein>
    <submittedName>
        <fullName evidence="1">Uncharacterized protein</fullName>
    </submittedName>
</protein>
<name>A0A644ZHB6_9ZZZZ</name>
<accession>A0A644ZHB6</accession>
<comment type="caution">
    <text evidence="1">The sequence shown here is derived from an EMBL/GenBank/DDBJ whole genome shotgun (WGS) entry which is preliminary data.</text>
</comment>
<dbReference type="AlphaFoldDB" id="A0A644ZHB6"/>
<gene>
    <name evidence="1" type="ORF">SDC9_86932</name>
</gene>
<reference evidence="1" key="1">
    <citation type="submission" date="2019-08" db="EMBL/GenBank/DDBJ databases">
        <authorList>
            <person name="Kucharzyk K."/>
            <person name="Murdoch R.W."/>
            <person name="Higgins S."/>
            <person name="Loffler F."/>
        </authorList>
    </citation>
    <scope>NUCLEOTIDE SEQUENCE</scope>
</reference>
<organism evidence="1">
    <name type="scientific">bioreactor metagenome</name>
    <dbReference type="NCBI Taxonomy" id="1076179"/>
    <lineage>
        <taxon>unclassified sequences</taxon>
        <taxon>metagenomes</taxon>
        <taxon>ecological metagenomes</taxon>
    </lineage>
</organism>